<evidence type="ECO:0000313" key="6">
    <source>
        <dbReference type="EMBL" id="MBQ0935631.1"/>
    </source>
</evidence>
<proteinExistence type="inferred from homology"/>
<dbReference type="PANTHER" id="PTHR38099">
    <property type="entry name" value="LARGE RIBOSOMAL RNA SUBUNIT ACCUMULATION PROTEIN YCED"/>
    <property type="match status" value="1"/>
</dbReference>
<evidence type="ECO:0000256" key="2">
    <source>
        <dbReference type="ARBA" id="ARBA00010740"/>
    </source>
</evidence>
<organism evidence="6 7">
    <name type="scientific">Ideonella paludis</name>
    <dbReference type="NCBI Taxonomy" id="1233411"/>
    <lineage>
        <taxon>Bacteria</taxon>
        <taxon>Pseudomonadati</taxon>
        <taxon>Pseudomonadota</taxon>
        <taxon>Betaproteobacteria</taxon>
        <taxon>Burkholderiales</taxon>
        <taxon>Sphaerotilaceae</taxon>
        <taxon>Ideonella</taxon>
    </lineage>
</organism>
<dbReference type="Pfam" id="PF02620">
    <property type="entry name" value="YceD"/>
    <property type="match status" value="1"/>
</dbReference>
<evidence type="ECO:0000313" key="7">
    <source>
        <dbReference type="Proteomes" id="UP000672097"/>
    </source>
</evidence>
<evidence type="ECO:0000256" key="1">
    <source>
        <dbReference type="ARBA" id="ARBA00002868"/>
    </source>
</evidence>
<evidence type="ECO:0000256" key="5">
    <source>
        <dbReference type="ARBA" id="ARBA00031841"/>
    </source>
</evidence>
<comment type="function">
    <text evidence="1">Plays a role in synthesis, processing and/or stability of 23S rRNA.</text>
</comment>
<reference evidence="6 7" key="1">
    <citation type="submission" date="2021-04" db="EMBL/GenBank/DDBJ databases">
        <title>The genome sequence of type strain Ideonella paludis KCTC 32238.</title>
        <authorList>
            <person name="Liu Y."/>
        </authorList>
    </citation>
    <scope>NUCLEOTIDE SEQUENCE [LARGE SCALE GENOMIC DNA]</scope>
    <source>
        <strain evidence="6 7">KCTC 32238</strain>
    </source>
</reference>
<accession>A0ABS5DXR4</accession>
<keyword evidence="7" id="KW-1185">Reference proteome</keyword>
<comment type="caution">
    <text evidence="6">The sequence shown here is derived from an EMBL/GenBank/DDBJ whole genome shotgun (WGS) entry which is preliminary data.</text>
</comment>
<dbReference type="InterPro" id="IPR003772">
    <property type="entry name" value="YceD"/>
</dbReference>
<evidence type="ECO:0000256" key="3">
    <source>
        <dbReference type="ARBA" id="ARBA00015716"/>
    </source>
</evidence>
<gene>
    <name evidence="6" type="ORF">KAK11_09850</name>
</gene>
<comment type="similarity">
    <text evidence="2">Belongs to the DUF177 domain family.</text>
</comment>
<dbReference type="RefSeq" id="WP_210808741.1">
    <property type="nucleotide sequence ID" value="NZ_JAGQDG010000003.1"/>
</dbReference>
<dbReference type="Proteomes" id="UP000672097">
    <property type="component" value="Unassembled WGS sequence"/>
</dbReference>
<sequence length="181" mass="19988">MTATSFNPLRLDIKPLITDAQTVQGQTPVAQLERLHELVMAEHMPTEASVAWQFQGELRPVTGGAPEMWGRLAADVEVALVCQRCLGPVREHLSLDRWVRFVNTEEEAEALDAELEDDVLALPRWLNILELIEDELILGMPLVPRHGVCPKPLPVPVDDLPVVPEENPFAALAGLKGKLGK</sequence>
<name>A0ABS5DXR4_9BURK</name>
<dbReference type="InterPro" id="IPR039255">
    <property type="entry name" value="YceD_bac"/>
</dbReference>
<keyword evidence="4" id="KW-0690">Ribosome biogenesis</keyword>
<dbReference type="PANTHER" id="PTHR38099:SF1">
    <property type="entry name" value="LARGE RIBOSOMAL RNA SUBUNIT ACCUMULATION PROTEIN YCED"/>
    <property type="match status" value="1"/>
</dbReference>
<protein>
    <recommendedName>
        <fullName evidence="3">Large ribosomal RNA subunit accumulation protein YceD</fullName>
    </recommendedName>
    <alternativeName>
        <fullName evidence="5">23S rRNA accumulation protein YceD</fullName>
    </alternativeName>
</protein>
<evidence type="ECO:0000256" key="4">
    <source>
        <dbReference type="ARBA" id="ARBA00022517"/>
    </source>
</evidence>
<dbReference type="EMBL" id="JAGQDG010000003">
    <property type="protein sequence ID" value="MBQ0935631.1"/>
    <property type="molecule type" value="Genomic_DNA"/>
</dbReference>